<sequence>MKVRIAYIEEPPFYWTGQDQAATGADIELAEVVLRAIGVSAIEHHLTSFGELLPGVQEGRWDMNVPIFVTPERAKQVAFSEPVWAIGDGFLVPRGNPKALAGYKAVASRGDARLGTVVGTVQIDSARSAGVAEDRIVTFKDQPAAVAALLAGKIDAYVSTTVGNRALAAIHEDLEVVASEGSAGGRFPVGAFSFNKQNQQLVQAVNRQLRTYLGTADHRARMAKYGIEAAEIDAVVAGERRGDEA</sequence>
<dbReference type="SMART" id="SM00062">
    <property type="entry name" value="PBPb"/>
    <property type="match status" value="1"/>
</dbReference>
<evidence type="ECO:0000313" key="3">
    <source>
        <dbReference type="EMBL" id="RTQ35016.1"/>
    </source>
</evidence>
<evidence type="ECO:0000256" key="1">
    <source>
        <dbReference type="ARBA" id="ARBA00022729"/>
    </source>
</evidence>
<reference evidence="3 4" key="1">
    <citation type="submission" date="2018-12" db="EMBL/GenBank/DDBJ databases">
        <title>The genome of Variovorax gossypii DSM 100435.</title>
        <authorList>
            <person name="Gao J."/>
            <person name="Sun J."/>
        </authorList>
    </citation>
    <scope>NUCLEOTIDE SEQUENCE [LARGE SCALE GENOMIC DNA]</scope>
    <source>
        <strain evidence="3 4">DSM 100435</strain>
    </source>
</reference>
<accession>A0A3S0J973</accession>
<comment type="caution">
    <text evidence="3">The sequence shown here is derived from an EMBL/GenBank/DDBJ whole genome shotgun (WGS) entry which is preliminary data.</text>
</comment>
<dbReference type="EMBL" id="RXOE01000002">
    <property type="protein sequence ID" value="RTQ35016.1"/>
    <property type="molecule type" value="Genomic_DNA"/>
</dbReference>
<evidence type="ECO:0000259" key="2">
    <source>
        <dbReference type="SMART" id="SM00062"/>
    </source>
</evidence>
<evidence type="ECO:0000313" key="4">
    <source>
        <dbReference type="Proteomes" id="UP000267418"/>
    </source>
</evidence>
<keyword evidence="1" id="KW-0732">Signal</keyword>
<dbReference type="PANTHER" id="PTHR35936">
    <property type="entry name" value="MEMBRANE-BOUND LYTIC MUREIN TRANSGLYCOSYLASE F"/>
    <property type="match status" value="1"/>
</dbReference>
<dbReference type="OrthoDB" id="9768183at2"/>
<organism evidence="3 4">
    <name type="scientific">Variovorax gossypii</name>
    <dbReference type="NCBI Taxonomy" id="1679495"/>
    <lineage>
        <taxon>Bacteria</taxon>
        <taxon>Pseudomonadati</taxon>
        <taxon>Pseudomonadota</taxon>
        <taxon>Betaproteobacteria</taxon>
        <taxon>Burkholderiales</taxon>
        <taxon>Comamonadaceae</taxon>
        <taxon>Variovorax</taxon>
    </lineage>
</organism>
<dbReference type="AlphaFoldDB" id="A0A3S0J973"/>
<dbReference type="Pfam" id="PF00497">
    <property type="entry name" value="SBP_bac_3"/>
    <property type="match status" value="1"/>
</dbReference>
<dbReference type="PANTHER" id="PTHR35936:SF17">
    <property type="entry name" value="ARGININE-BINDING EXTRACELLULAR PROTEIN ARTP"/>
    <property type="match status" value="1"/>
</dbReference>
<dbReference type="SUPFAM" id="SSF53850">
    <property type="entry name" value="Periplasmic binding protein-like II"/>
    <property type="match status" value="1"/>
</dbReference>
<proteinExistence type="predicted"/>
<keyword evidence="4" id="KW-1185">Reference proteome</keyword>
<protein>
    <submittedName>
        <fullName evidence="3">Transporter substrate-binding domain-containing protein</fullName>
    </submittedName>
</protein>
<dbReference type="Proteomes" id="UP000267418">
    <property type="component" value="Unassembled WGS sequence"/>
</dbReference>
<gene>
    <name evidence="3" type="ORF">EJP69_11540</name>
</gene>
<dbReference type="Gene3D" id="3.40.190.10">
    <property type="entry name" value="Periplasmic binding protein-like II"/>
    <property type="match status" value="2"/>
</dbReference>
<dbReference type="InterPro" id="IPR001638">
    <property type="entry name" value="Solute-binding_3/MltF_N"/>
</dbReference>
<feature type="domain" description="Solute-binding protein family 3/N-terminal" evidence="2">
    <location>
        <begin position="2"/>
        <end position="229"/>
    </location>
</feature>
<dbReference type="RefSeq" id="WP_126470182.1">
    <property type="nucleotide sequence ID" value="NZ_RXOE01000002.1"/>
</dbReference>
<name>A0A3S0J973_9BURK</name>